<feature type="binding site" evidence="4">
    <location>
        <position position="114"/>
    </location>
    <ligand>
        <name>(6R)-10-formyltetrahydrofolate</name>
        <dbReference type="ChEBI" id="CHEBI:195366"/>
    </ligand>
</feature>
<evidence type="ECO:0000256" key="4">
    <source>
        <dbReference type="HAMAP-Rule" id="MF_01930"/>
    </source>
</evidence>
<dbReference type="UniPathway" id="UPA00074">
    <property type="reaction ID" value="UER00126"/>
</dbReference>
<keyword evidence="2 4" id="KW-0808">Transferase</keyword>
<dbReference type="HAMAP" id="MF_01930">
    <property type="entry name" value="PurN"/>
    <property type="match status" value="1"/>
</dbReference>
<comment type="catalytic activity">
    <reaction evidence="4">
        <text>N(1)-(5-phospho-beta-D-ribosyl)glycinamide + (6R)-10-formyltetrahydrofolate = N(2)-formyl-N(1)-(5-phospho-beta-D-ribosyl)glycinamide + (6S)-5,6,7,8-tetrahydrofolate + H(+)</text>
        <dbReference type="Rhea" id="RHEA:15053"/>
        <dbReference type="ChEBI" id="CHEBI:15378"/>
        <dbReference type="ChEBI" id="CHEBI:57453"/>
        <dbReference type="ChEBI" id="CHEBI:143788"/>
        <dbReference type="ChEBI" id="CHEBI:147286"/>
        <dbReference type="ChEBI" id="CHEBI:195366"/>
        <dbReference type="EC" id="2.1.2.2"/>
    </reaction>
</comment>
<evidence type="ECO:0000256" key="1">
    <source>
        <dbReference type="ARBA" id="ARBA00005054"/>
    </source>
</evidence>
<comment type="function">
    <text evidence="4">Catalyzes the transfer of a formyl group from 10-formyltetrahydrofolate to 5-phospho-ribosyl-glycinamide (GAR), producing 5-phospho-ribosyl-N-formylglycinamide (FGAR) and tetrahydrofolate.</text>
</comment>
<dbReference type="EMBL" id="JAAGRN010000001">
    <property type="protein sequence ID" value="NDY81727.1"/>
    <property type="molecule type" value="Genomic_DNA"/>
</dbReference>
<sequence length="221" mass="23659">MPDTNFIRPRFVILISGKGSNMQSIVRACQSGVCLADVAAVISNRPDAAGLAWAQAQGIQTAAISHKDFASREAFDAKLAESIGRYSPDYVLLAGFMRVLTPGFVEKFSGKLINIHPSLLPAFPGLHTHAQALATGVQAHGCTVHFVTPVLDHGPIIAQGVVPVYAGDSPESLAARVLGVEHTVYTQVAVWLSQGRVHLLSDQRVAVDAVESRMFYTEQSN</sequence>
<dbReference type="InterPro" id="IPR036477">
    <property type="entry name" value="Formyl_transf_N_sf"/>
</dbReference>
<evidence type="ECO:0000256" key="2">
    <source>
        <dbReference type="ARBA" id="ARBA00022679"/>
    </source>
</evidence>
<accession>A0A6B2QYC1</accession>
<dbReference type="RefSeq" id="WP_163651062.1">
    <property type="nucleotide sequence ID" value="NZ_JAAGRN010000001.1"/>
</dbReference>
<feature type="domain" description="Formyl transferase N-terminal" evidence="5">
    <location>
        <begin position="10"/>
        <end position="188"/>
    </location>
</feature>
<dbReference type="GO" id="GO:0004644">
    <property type="term" value="F:phosphoribosylglycinamide formyltransferase activity"/>
    <property type="evidence" value="ECO:0007669"/>
    <property type="project" value="UniProtKB-UniRule"/>
</dbReference>
<dbReference type="InterPro" id="IPR004607">
    <property type="entry name" value="GART"/>
</dbReference>
<gene>
    <name evidence="4" type="primary">purN</name>
    <name evidence="6" type="ORF">G3I67_00645</name>
</gene>
<dbReference type="Pfam" id="PF00551">
    <property type="entry name" value="Formyl_trans_N"/>
    <property type="match status" value="1"/>
</dbReference>
<dbReference type="GO" id="GO:0006189">
    <property type="term" value="P:'de novo' IMP biosynthetic process"/>
    <property type="evidence" value="ECO:0007669"/>
    <property type="project" value="UniProtKB-UniRule"/>
</dbReference>
<dbReference type="CDD" id="cd08645">
    <property type="entry name" value="FMT_core_GART"/>
    <property type="match status" value="1"/>
</dbReference>
<feature type="binding site" evidence="4">
    <location>
        <begin position="19"/>
        <end position="21"/>
    </location>
    <ligand>
        <name>N(1)-(5-phospho-beta-D-ribosyl)glycinamide</name>
        <dbReference type="ChEBI" id="CHEBI:143788"/>
    </ligand>
</feature>
<dbReference type="GO" id="GO:0005829">
    <property type="term" value="C:cytosol"/>
    <property type="evidence" value="ECO:0007669"/>
    <property type="project" value="TreeGrafter"/>
</dbReference>
<feature type="site" description="Raises pKa of active site His" evidence="4">
    <location>
        <position position="152"/>
    </location>
</feature>
<comment type="similarity">
    <text evidence="4">Belongs to the GART family.</text>
</comment>
<feature type="binding site" evidence="4">
    <location>
        <position position="72"/>
    </location>
    <ligand>
        <name>(6R)-10-formyltetrahydrofolate</name>
        <dbReference type="ChEBI" id="CHEBI:195366"/>
    </ligand>
</feature>
<dbReference type="PANTHER" id="PTHR43369">
    <property type="entry name" value="PHOSPHORIBOSYLGLYCINAMIDE FORMYLTRANSFERASE"/>
    <property type="match status" value="1"/>
</dbReference>
<comment type="caution">
    <text evidence="6">The sequence shown here is derived from an EMBL/GenBank/DDBJ whole genome shotgun (WGS) entry which is preliminary data.</text>
</comment>
<dbReference type="PANTHER" id="PTHR43369:SF2">
    <property type="entry name" value="PHOSPHORIBOSYLGLYCINAMIDE FORMYLTRANSFERASE"/>
    <property type="match status" value="1"/>
</dbReference>
<feature type="active site" description="Proton donor" evidence="4">
    <location>
        <position position="116"/>
    </location>
</feature>
<evidence type="ECO:0000313" key="6">
    <source>
        <dbReference type="EMBL" id="NDY81727.1"/>
    </source>
</evidence>
<keyword evidence="3 4" id="KW-0658">Purine biosynthesis</keyword>
<dbReference type="AlphaFoldDB" id="A0A6B2QYC1"/>
<dbReference type="InterPro" id="IPR002376">
    <property type="entry name" value="Formyl_transf_N"/>
</dbReference>
<reference evidence="6" key="1">
    <citation type="submission" date="2020-02" db="EMBL/GenBank/DDBJ databases">
        <authorList>
            <person name="Chen W.-M."/>
        </authorList>
    </citation>
    <scope>NUCLEOTIDE SEQUENCE</scope>
    <source>
        <strain evidence="6">NBD-18</strain>
    </source>
</reference>
<evidence type="ECO:0000259" key="5">
    <source>
        <dbReference type="Pfam" id="PF00551"/>
    </source>
</evidence>
<evidence type="ECO:0000256" key="3">
    <source>
        <dbReference type="ARBA" id="ARBA00022755"/>
    </source>
</evidence>
<comment type="caution">
    <text evidence="4">Lacks conserved residue(s) required for the propagation of feature annotation.</text>
</comment>
<dbReference type="NCBIfam" id="TIGR00639">
    <property type="entry name" value="PurN"/>
    <property type="match status" value="1"/>
</dbReference>
<dbReference type="Gene3D" id="3.40.50.170">
    <property type="entry name" value="Formyl transferase, N-terminal domain"/>
    <property type="match status" value="1"/>
</dbReference>
<protein>
    <recommendedName>
        <fullName evidence="4">Phosphoribosylglycinamide formyltransferase</fullName>
        <ecNumber evidence="4">2.1.2.2</ecNumber>
    </recommendedName>
    <alternativeName>
        <fullName evidence="4">5'-phosphoribosylglycinamide transformylase</fullName>
    </alternativeName>
    <alternativeName>
        <fullName evidence="4">GAR transformylase</fullName>
        <shortName evidence="4">GART</shortName>
    </alternativeName>
</protein>
<proteinExistence type="inferred from homology"/>
<name>A0A6B2QYC1_9BURK</name>
<dbReference type="EC" id="2.1.2.2" evidence="4"/>
<organism evidence="6">
    <name type="scientific">Sheuella amnicola</name>
    <dbReference type="NCBI Taxonomy" id="2707330"/>
    <lineage>
        <taxon>Bacteria</taxon>
        <taxon>Pseudomonadati</taxon>
        <taxon>Pseudomonadota</taxon>
        <taxon>Betaproteobacteria</taxon>
        <taxon>Burkholderiales</taxon>
        <taxon>Alcaligenaceae</taxon>
        <taxon>Sheuella</taxon>
    </lineage>
</organism>
<comment type="pathway">
    <text evidence="1 4">Purine metabolism; IMP biosynthesis via de novo pathway; N(2)-formyl-N(1)-(5-phospho-D-ribosyl)glycinamide from N(1)-(5-phospho-D-ribosyl)glycinamide (10-formyl THF route): step 1/1.</text>
</comment>
<dbReference type="SUPFAM" id="SSF53328">
    <property type="entry name" value="Formyltransferase"/>
    <property type="match status" value="1"/>
</dbReference>